<reference evidence="2 3" key="1">
    <citation type="submission" date="2019-07" db="EMBL/GenBank/DDBJ databases">
        <authorList>
            <person name="Kim J."/>
        </authorList>
    </citation>
    <scope>NUCLEOTIDE SEQUENCE [LARGE SCALE GENOMIC DNA]</scope>
    <source>
        <strain evidence="2 3">JC52</strain>
    </source>
</reference>
<proteinExistence type="predicted"/>
<dbReference type="OrthoDB" id="9807465at2"/>
<keyword evidence="1" id="KW-1133">Transmembrane helix</keyword>
<comment type="caution">
    <text evidence="2">The sequence shown here is derived from an EMBL/GenBank/DDBJ whole genome shotgun (WGS) entry which is preliminary data.</text>
</comment>
<keyword evidence="1" id="KW-0812">Transmembrane</keyword>
<keyword evidence="1" id="KW-0472">Membrane</keyword>
<evidence type="ECO:0000313" key="3">
    <source>
        <dbReference type="Proteomes" id="UP000317036"/>
    </source>
</evidence>
<dbReference type="AlphaFoldDB" id="A0A559KEF9"/>
<feature type="transmembrane region" description="Helical" evidence="1">
    <location>
        <begin position="15"/>
        <end position="34"/>
    </location>
</feature>
<evidence type="ECO:0000313" key="2">
    <source>
        <dbReference type="EMBL" id="TVY10508.1"/>
    </source>
</evidence>
<dbReference type="Proteomes" id="UP000317036">
    <property type="component" value="Unassembled WGS sequence"/>
</dbReference>
<dbReference type="RefSeq" id="WP_144844991.1">
    <property type="nucleotide sequence ID" value="NZ_VNJI01000007.1"/>
</dbReference>
<keyword evidence="3" id="KW-1185">Reference proteome</keyword>
<protein>
    <submittedName>
        <fullName evidence="2">Uncharacterized protein</fullName>
    </submittedName>
</protein>
<gene>
    <name evidence="2" type="ORF">FPZ49_07155</name>
</gene>
<organism evidence="2 3">
    <name type="scientific">Paenibacillus cremeus</name>
    <dbReference type="NCBI Taxonomy" id="2163881"/>
    <lineage>
        <taxon>Bacteria</taxon>
        <taxon>Bacillati</taxon>
        <taxon>Bacillota</taxon>
        <taxon>Bacilli</taxon>
        <taxon>Bacillales</taxon>
        <taxon>Paenibacillaceae</taxon>
        <taxon>Paenibacillus</taxon>
    </lineage>
</organism>
<sequence length="476" mass="53112">MQPPTPKPASPKNKWIAAALVGIMLCAILVVYAARYQRSLPTDFSGQTPLTTYTFDAPSTGELLLNVKAHAPATQWGMKGSESSTISVLLDGVYKEDIVLFMGEQAFVYKVAAGEVEQGSHKVQLYPNPDKSASKTAIPQIEQLTSTMIGPGHPDYDVYRYAPILYGRNLLNVDGPFENNYTDTPLFMYHQKTKTDSSTIIEYSMIWSNEDGGTSTPALMARWGRTTDIEWFYRVTLDAKGNLLSEAYQGEDHQTSTFSGVKEGSHPLLVTSTANNNVQQVTKVNETTGYRFFLDPSPTYDGVRAREFMMDENPWIYRISALEMLREGKVNARQAKSASKIDDPRNYLYLELVKGTSPANMNDKAWVGTAVAVKLKGDPTWYPSNLNEDTWSIQRDAPAATTIRLPAGTSKEQLEAIKVFAIPVGKPSPAYKITVKRINRMFLLDTQYLPQPSFLQWTGSITLSNEHREEIVWSAK</sequence>
<name>A0A559KEF9_9BACL</name>
<evidence type="ECO:0000256" key="1">
    <source>
        <dbReference type="SAM" id="Phobius"/>
    </source>
</evidence>
<accession>A0A559KEF9</accession>
<dbReference type="EMBL" id="VNJI01000007">
    <property type="protein sequence ID" value="TVY10508.1"/>
    <property type="molecule type" value="Genomic_DNA"/>
</dbReference>